<dbReference type="Pfam" id="PF06468">
    <property type="entry name" value="Spond_N"/>
    <property type="match status" value="1"/>
</dbReference>
<dbReference type="GO" id="GO:0046872">
    <property type="term" value="F:metal ion binding"/>
    <property type="evidence" value="ECO:0007669"/>
    <property type="project" value="UniProtKB-KW"/>
</dbReference>
<keyword evidence="6" id="KW-0130">Cell adhesion</keyword>
<dbReference type="PROSITE" id="PS51020">
    <property type="entry name" value="SPONDIN"/>
    <property type="match status" value="1"/>
</dbReference>
<accession>A0A093F7G9</accession>
<keyword evidence="7" id="KW-1015">Disulfide bond</keyword>
<evidence type="ECO:0000256" key="6">
    <source>
        <dbReference type="ARBA" id="ARBA00022889"/>
    </source>
</evidence>
<dbReference type="Proteomes" id="UP000054313">
    <property type="component" value="Unassembled WGS sequence"/>
</dbReference>
<evidence type="ECO:0000256" key="5">
    <source>
        <dbReference type="ARBA" id="ARBA00022729"/>
    </source>
</evidence>
<dbReference type="Gene3D" id="2.20.100.10">
    <property type="entry name" value="Thrombospondin type-1 (TSP1) repeat"/>
    <property type="match status" value="1"/>
</dbReference>
<dbReference type="InterPro" id="IPR000884">
    <property type="entry name" value="TSP1_rpt"/>
</dbReference>
<dbReference type="InterPro" id="IPR044004">
    <property type="entry name" value="TSP1_spondin_dom"/>
</dbReference>
<keyword evidence="3" id="KW-0272">Extracellular matrix</keyword>
<keyword evidence="8" id="KW-0325">Glycoprotein</keyword>
<feature type="domain" description="Spondin" evidence="10">
    <location>
        <begin position="21"/>
        <end position="216"/>
    </location>
</feature>
<dbReference type="GO" id="GO:0007155">
    <property type="term" value="P:cell adhesion"/>
    <property type="evidence" value="ECO:0007669"/>
    <property type="project" value="UniProtKB-KW"/>
</dbReference>
<reference evidence="11 12" key="1">
    <citation type="submission" date="2014-04" db="EMBL/GenBank/DDBJ databases">
        <title>Genome evolution of avian class.</title>
        <authorList>
            <person name="Zhang G."/>
            <person name="Li C."/>
        </authorList>
    </citation>
    <scope>NUCLEOTIDE SEQUENCE [LARGE SCALE GENOMIC DNA]</scope>
    <source>
        <strain evidence="11">BGI_N328</strain>
    </source>
</reference>
<dbReference type="FunFam" id="2.20.100.10:FF:000037">
    <property type="entry name" value="Spondin 2"/>
    <property type="match status" value="1"/>
</dbReference>
<feature type="non-terminal residue" evidence="11">
    <location>
        <position position="1"/>
    </location>
</feature>
<feature type="chain" id="PRO_5001883517" evidence="9">
    <location>
        <begin position="17"/>
        <end position="317"/>
    </location>
</feature>
<proteinExistence type="predicted"/>
<dbReference type="InterPro" id="IPR009465">
    <property type="entry name" value="Spondin_N"/>
</dbReference>
<organism evidence="11 12">
    <name type="scientific">Gavia stellata</name>
    <name type="common">Red-throated diver</name>
    <name type="synonym">Colymbus stellatus</name>
    <dbReference type="NCBI Taxonomy" id="37040"/>
    <lineage>
        <taxon>Eukaryota</taxon>
        <taxon>Metazoa</taxon>
        <taxon>Chordata</taxon>
        <taxon>Craniata</taxon>
        <taxon>Vertebrata</taxon>
        <taxon>Euteleostomi</taxon>
        <taxon>Archelosauria</taxon>
        <taxon>Archosauria</taxon>
        <taxon>Dinosauria</taxon>
        <taxon>Saurischia</taxon>
        <taxon>Theropoda</taxon>
        <taxon>Coelurosauria</taxon>
        <taxon>Aves</taxon>
        <taxon>Neognathae</taxon>
        <taxon>Neoaves</taxon>
        <taxon>Aequornithes</taxon>
        <taxon>Gaviiformes</taxon>
        <taxon>Gaviidae</taxon>
        <taxon>Gavia</taxon>
    </lineage>
</organism>
<evidence type="ECO:0000256" key="7">
    <source>
        <dbReference type="ARBA" id="ARBA00023157"/>
    </source>
</evidence>
<dbReference type="AlphaFoldDB" id="A0A093F7G9"/>
<dbReference type="PANTHER" id="PTHR11311:SF15">
    <property type="entry name" value="SPONDIN-2"/>
    <property type="match status" value="1"/>
</dbReference>
<keyword evidence="2" id="KW-0964">Secreted</keyword>
<feature type="signal peptide" evidence="9">
    <location>
        <begin position="1"/>
        <end position="16"/>
    </location>
</feature>
<dbReference type="InterPro" id="IPR038678">
    <property type="entry name" value="Spondin_N_sf"/>
</dbReference>
<evidence type="ECO:0000259" key="10">
    <source>
        <dbReference type="PROSITE" id="PS51020"/>
    </source>
</evidence>
<keyword evidence="12" id="KW-1185">Reference proteome</keyword>
<dbReference type="SUPFAM" id="SSF82895">
    <property type="entry name" value="TSP-1 type 1 repeat"/>
    <property type="match status" value="1"/>
</dbReference>
<evidence type="ECO:0000256" key="4">
    <source>
        <dbReference type="ARBA" id="ARBA00022723"/>
    </source>
</evidence>
<dbReference type="GO" id="GO:0031012">
    <property type="term" value="C:extracellular matrix"/>
    <property type="evidence" value="ECO:0007669"/>
    <property type="project" value="TreeGrafter"/>
</dbReference>
<dbReference type="PROSITE" id="PS50092">
    <property type="entry name" value="TSP1"/>
    <property type="match status" value="1"/>
</dbReference>
<evidence type="ECO:0000256" key="8">
    <source>
        <dbReference type="ARBA" id="ARBA00023180"/>
    </source>
</evidence>
<gene>
    <name evidence="11" type="ORF">N328_05485</name>
</gene>
<dbReference type="InterPro" id="IPR051418">
    <property type="entry name" value="Spondin/Thrombospondin_T1"/>
</dbReference>
<dbReference type="InterPro" id="IPR036383">
    <property type="entry name" value="TSP1_rpt_sf"/>
</dbReference>
<evidence type="ECO:0000256" key="2">
    <source>
        <dbReference type="ARBA" id="ARBA00022525"/>
    </source>
</evidence>
<evidence type="ECO:0000256" key="9">
    <source>
        <dbReference type="SAM" id="SignalP"/>
    </source>
</evidence>
<dbReference type="Gene3D" id="2.60.40.2130">
    <property type="entry name" value="F-spondin domain"/>
    <property type="match status" value="1"/>
</dbReference>
<dbReference type="Pfam" id="PF19028">
    <property type="entry name" value="TSP1_spondin"/>
    <property type="match status" value="1"/>
</dbReference>
<evidence type="ECO:0000313" key="11">
    <source>
        <dbReference type="EMBL" id="KFV50124.1"/>
    </source>
</evidence>
<protein>
    <submittedName>
        <fullName evidence="11">Spondin-2</fullName>
    </submittedName>
</protein>
<feature type="non-terminal residue" evidence="11">
    <location>
        <position position="317"/>
    </location>
</feature>
<dbReference type="SMART" id="SM00209">
    <property type="entry name" value="TSP1"/>
    <property type="match status" value="1"/>
</dbReference>
<evidence type="ECO:0000256" key="3">
    <source>
        <dbReference type="ARBA" id="ARBA00022530"/>
    </source>
</evidence>
<dbReference type="PANTHER" id="PTHR11311">
    <property type="entry name" value="SPONDIN"/>
    <property type="match status" value="1"/>
</dbReference>
<dbReference type="EMBL" id="KK618937">
    <property type="protein sequence ID" value="KFV50124.1"/>
    <property type="molecule type" value="Genomic_DNA"/>
</dbReference>
<evidence type="ECO:0000256" key="1">
    <source>
        <dbReference type="ARBA" id="ARBA00004498"/>
    </source>
</evidence>
<sequence>KVIWTLLVTILGYASSLPVGDDSICTAEELAQYSIIFTGKWSQTAFPKQYPLYRPPAQWSSMLGATHSSDYSMWKKNEYASNGIRDFAEKGEAWVLMKEIEEAGEKIQSVHGIFSAPAISSGTGQTSTELEVHSRHPLVREFLVVNTDVGRSFQLKALLKPETVIFEGKELRESKNFSIYTAGTSFSISFACLVPLFISQITCSSPSHPANSFYYPKLKILPPIAQVTMVKLKKNQLGLPAPYVNLPAKSNEIIDSVSETPLDCEVSQWSSWGLCRGPCRKTGTKIRTRFVLLQPANNGMPCPNLDEETGCEPENCV</sequence>
<keyword evidence="4" id="KW-0479">Metal-binding</keyword>
<name>A0A093F7G9_GAVST</name>
<comment type="subcellular location">
    <subcellularLocation>
        <location evidence="1">Secreted</location>
        <location evidence="1">Extracellular space</location>
        <location evidence="1">Extracellular matrix</location>
    </subcellularLocation>
</comment>
<evidence type="ECO:0000313" key="12">
    <source>
        <dbReference type="Proteomes" id="UP000054313"/>
    </source>
</evidence>
<keyword evidence="5 9" id="KW-0732">Signal</keyword>